<dbReference type="OrthoDB" id="5066783at2"/>
<accession>A0A543BJC1</accession>
<keyword evidence="1" id="KW-0472">Membrane</keyword>
<proteinExistence type="predicted"/>
<evidence type="ECO:0000256" key="1">
    <source>
        <dbReference type="SAM" id="Phobius"/>
    </source>
</evidence>
<evidence type="ECO:0000313" key="3">
    <source>
        <dbReference type="Proteomes" id="UP000317209"/>
    </source>
</evidence>
<organism evidence="2 3">
    <name type="scientific">Microbacterium saperdae</name>
    <dbReference type="NCBI Taxonomy" id="69368"/>
    <lineage>
        <taxon>Bacteria</taxon>
        <taxon>Bacillati</taxon>
        <taxon>Actinomycetota</taxon>
        <taxon>Actinomycetes</taxon>
        <taxon>Micrococcales</taxon>
        <taxon>Microbacteriaceae</taxon>
        <taxon>Microbacterium</taxon>
    </lineage>
</organism>
<keyword evidence="1" id="KW-0812">Transmembrane</keyword>
<reference evidence="2 3" key="1">
    <citation type="submission" date="2019-06" db="EMBL/GenBank/DDBJ databases">
        <title>Sequencing the genomes of 1000 actinobacteria strains.</title>
        <authorList>
            <person name="Klenk H.-P."/>
        </authorList>
    </citation>
    <scope>NUCLEOTIDE SEQUENCE [LARGE SCALE GENOMIC DNA]</scope>
    <source>
        <strain evidence="2 3">DSM 20169</strain>
    </source>
</reference>
<sequence>MSSSGAETARPPSPPERGRRLRRWLIAGAATAFVVIVALVAMFFMGQRSWLTTDVTISLSYVGDDGHTYSCTYDFRTSKRVPMPADIAEDMNERDWSQTGQLIYEWARSHPAESWTTQDELPASDPRSTRADASWSLAMDRYVRFPPWTVDAGNGPEYELWQEARAGSNCADGLR</sequence>
<name>A0A543BJC1_9MICO</name>
<feature type="transmembrane region" description="Helical" evidence="1">
    <location>
        <begin position="24"/>
        <end position="45"/>
    </location>
</feature>
<comment type="caution">
    <text evidence="2">The sequence shown here is derived from an EMBL/GenBank/DDBJ whole genome shotgun (WGS) entry which is preliminary data.</text>
</comment>
<dbReference type="Proteomes" id="UP000317209">
    <property type="component" value="Unassembled WGS sequence"/>
</dbReference>
<gene>
    <name evidence="2" type="ORF">FB560_0533</name>
</gene>
<dbReference type="RefSeq" id="WP_141870947.1">
    <property type="nucleotide sequence ID" value="NZ_VFOX01000001.1"/>
</dbReference>
<keyword evidence="3" id="KW-1185">Reference proteome</keyword>
<dbReference type="EMBL" id="VFOX01000001">
    <property type="protein sequence ID" value="TQL84940.1"/>
    <property type="molecule type" value="Genomic_DNA"/>
</dbReference>
<keyword evidence="1" id="KW-1133">Transmembrane helix</keyword>
<protein>
    <submittedName>
        <fullName evidence="2">Uncharacterized protein</fullName>
    </submittedName>
</protein>
<dbReference type="AlphaFoldDB" id="A0A543BJC1"/>
<evidence type="ECO:0000313" key="2">
    <source>
        <dbReference type="EMBL" id="TQL84940.1"/>
    </source>
</evidence>